<accession>A0ABW3YZE2</accession>
<dbReference type="PANTHER" id="PTHR12629">
    <property type="entry name" value="DIPHOSPHOINOSITOL POLYPHOSPHATE PHOSPHOHYDROLASE"/>
    <property type="match status" value="1"/>
</dbReference>
<keyword evidence="4" id="KW-0460">Magnesium</keyword>
<evidence type="ECO:0000313" key="7">
    <source>
        <dbReference type="EMBL" id="MFD1329013.1"/>
    </source>
</evidence>
<proteinExistence type="predicted"/>
<dbReference type="Proteomes" id="UP001597173">
    <property type="component" value="Unassembled WGS sequence"/>
</dbReference>
<feature type="compositionally biased region" description="Basic and acidic residues" evidence="5">
    <location>
        <begin position="51"/>
        <end position="61"/>
    </location>
</feature>
<protein>
    <submittedName>
        <fullName evidence="7">NUDIX hydrolase</fullName>
    </submittedName>
</protein>
<feature type="region of interest" description="Disordered" evidence="5">
    <location>
        <begin position="35"/>
        <end position="66"/>
    </location>
</feature>
<dbReference type="PANTHER" id="PTHR12629:SF0">
    <property type="entry name" value="DIPHOSPHOINOSITOL-POLYPHOSPHATE DIPHOSPHATASE"/>
    <property type="match status" value="1"/>
</dbReference>
<dbReference type="InterPro" id="IPR015797">
    <property type="entry name" value="NUDIX_hydrolase-like_dom_sf"/>
</dbReference>
<feature type="compositionally biased region" description="Low complexity" evidence="5">
    <location>
        <begin position="35"/>
        <end position="50"/>
    </location>
</feature>
<dbReference type="Pfam" id="PF00293">
    <property type="entry name" value="NUDIX"/>
    <property type="match status" value="1"/>
</dbReference>
<name>A0ABW3YZE2_MYCRA</name>
<dbReference type="InterPro" id="IPR047198">
    <property type="entry name" value="DDP-like_NUDIX"/>
</dbReference>
<dbReference type="Gene3D" id="3.90.79.10">
    <property type="entry name" value="Nucleoside Triphosphate Pyrophosphohydrolase"/>
    <property type="match status" value="1"/>
</dbReference>
<evidence type="ECO:0000259" key="6">
    <source>
        <dbReference type="PROSITE" id="PS51462"/>
    </source>
</evidence>
<organism evidence="7 8">
    <name type="scientific">Mycoplana ramosa</name>
    <name type="common">Mycoplana bullata</name>
    <dbReference type="NCBI Taxonomy" id="40837"/>
    <lineage>
        <taxon>Bacteria</taxon>
        <taxon>Pseudomonadati</taxon>
        <taxon>Pseudomonadota</taxon>
        <taxon>Alphaproteobacteria</taxon>
        <taxon>Hyphomicrobiales</taxon>
        <taxon>Rhizobiaceae</taxon>
        <taxon>Mycoplana</taxon>
    </lineage>
</organism>
<feature type="domain" description="Nudix hydrolase" evidence="6">
    <location>
        <begin position="75"/>
        <end position="208"/>
    </location>
</feature>
<dbReference type="PROSITE" id="PS51462">
    <property type="entry name" value="NUDIX"/>
    <property type="match status" value="1"/>
</dbReference>
<dbReference type="EMBL" id="JBHTNF010000008">
    <property type="protein sequence ID" value="MFD1329013.1"/>
    <property type="molecule type" value="Genomic_DNA"/>
</dbReference>
<evidence type="ECO:0000256" key="5">
    <source>
        <dbReference type="SAM" id="MobiDB-lite"/>
    </source>
</evidence>
<keyword evidence="2" id="KW-0479">Metal-binding</keyword>
<dbReference type="CDD" id="cd04666">
    <property type="entry name" value="NUDIX_DIPP2_like_Nudt4"/>
    <property type="match status" value="1"/>
</dbReference>
<dbReference type="SUPFAM" id="SSF55811">
    <property type="entry name" value="Nudix"/>
    <property type="match status" value="1"/>
</dbReference>
<dbReference type="GO" id="GO:0016787">
    <property type="term" value="F:hydrolase activity"/>
    <property type="evidence" value="ECO:0007669"/>
    <property type="project" value="UniProtKB-KW"/>
</dbReference>
<evidence type="ECO:0000256" key="4">
    <source>
        <dbReference type="ARBA" id="ARBA00022842"/>
    </source>
</evidence>
<keyword evidence="8" id="KW-1185">Reference proteome</keyword>
<comment type="cofactor">
    <cofactor evidence="1">
        <name>Mg(2+)</name>
        <dbReference type="ChEBI" id="CHEBI:18420"/>
    </cofactor>
</comment>
<sequence>MRVSSSSRTCSSCHRHLPRAAPRCPWCATPAALPSYRPARSPSRSSAESSSGRDEHKEATTDRSPLLAREIEAPRRLLQYGALPWRVGRCGNVRTLLITSRRRGRWIVPKGWLERGTSPTQSAAREAYEEAGVIGKIHATPLGRYSYLKQRDDGSSDLCDVSLFGLRVRGTLINWPEKGQRQRRWCTLAEASELVDEPQLKQLLKSVEKDSTALR</sequence>
<comment type="caution">
    <text evidence="7">The sequence shown here is derived from an EMBL/GenBank/DDBJ whole genome shotgun (WGS) entry which is preliminary data.</text>
</comment>
<evidence type="ECO:0000256" key="2">
    <source>
        <dbReference type="ARBA" id="ARBA00022723"/>
    </source>
</evidence>
<keyword evidence="3 7" id="KW-0378">Hydrolase</keyword>
<dbReference type="RefSeq" id="WP_374836062.1">
    <property type="nucleotide sequence ID" value="NZ_JBHEEW010000002.1"/>
</dbReference>
<gene>
    <name evidence="7" type="ORF">ACFQ33_14055</name>
</gene>
<reference evidence="8" key="1">
    <citation type="journal article" date="2019" name="Int. J. Syst. Evol. Microbiol.">
        <title>The Global Catalogue of Microorganisms (GCM) 10K type strain sequencing project: providing services to taxonomists for standard genome sequencing and annotation.</title>
        <authorList>
            <consortium name="The Broad Institute Genomics Platform"/>
            <consortium name="The Broad Institute Genome Sequencing Center for Infectious Disease"/>
            <person name="Wu L."/>
            <person name="Ma J."/>
        </authorList>
    </citation>
    <scope>NUCLEOTIDE SEQUENCE [LARGE SCALE GENOMIC DNA]</scope>
    <source>
        <strain evidence="8">CCUG 55609</strain>
    </source>
</reference>
<evidence type="ECO:0000256" key="3">
    <source>
        <dbReference type="ARBA" id="ARBA00022801"/>
    </source>
</evidence>
<evidence type="ECO:0000256" key="1">
    <source>
        <dbReference type="ARBA" id="ARBA00001946"/>
    </source>
</evidence>
<dbReference type="InterPro" id="IPR000086">
    <property type="entry name" value="NUDIX_hydrolase_dom"/>
</dbReference>
<evidence type="ECO:0000313" key="8">
    <source>
        <dbReference type="Proteomes" id="UP001597173"/>
    </source>
</evidence>